<feature type="chain" id="PRO_5046185593" description="Thioredoxin domain-containing protein" evidence="1">
    <location>
        <begin position="26"/>
        <end position="281"/>
    </location>
</feature>
<evidence type="ECO:0000313" key="3">
    <source>
        <dbReference type="Proteomes" id="UP001416858"/>
    </source>
</evidence>
<proteinExistence type="predicted"/>
<feature type="signal peptide" evidence="1">
    <location>
        <begin position="1"/>
        <end position="25"/>
    </location>
</feature>
<gene>
    <name evidence="2" type="ORF">Rcae01_03013</name>
</gene>
<dbReference type="Gene3D" id="3.40.30.10">
    <property type="entry name" value="Glutaredoxin"/>
    <property type="match status" value="1"/>
</dbReference>
<sequence length="281" mass="29544">MKRMKLHVRMLAALTIAGCSLAPIASLKAQQVTPPQAVAASPAVAAMQKAAQDGKYLFIYFWKQEDRQTESMQTVFQQTTKEMAEVADAIRVQITDPDNAALVKQFGVDRAPMPLALAVAPNGAVTRGLPVSFEAQQLRDAIVSPGTAATLKAMQDRKLVLLCVQPAADATAFPGALELTRDQRFAASTQIVNIDPTEASEHSFLKSLGVEPSASDGTMVVLTPPGQAVATFAKHASKEQIVEKLTALSSACCPDGQCGPGVQCAPGQQCCPGGNCAPAQK</sequence>
<evidence type="ECO:0008006" key="4">
    <source>
        <dbReference type="Google" id="ProtNLM"/>
    </source>
</evidence>
<dbReference type="Proteomes" id="UP001416858">
    <property type="component" value="Unassembled WGS sequence"/>
</dbReference>
<dbReference type="RefSeq" id="WP_345684406.1">
    <property type="nucleotide sequence ID" value="NZ_BAABRO010000005.1"/>
</dbReference>
<accession>A0ABP9VQY8</accession>
<evidence type="ECO:0000313" key="2">
    <source>
        <dbReference type="EMBL" id="GAA5507557.1"/>
    </source>
</evidence>
<organism evidence="2 3">
    <name type="scientific">Novipirellula caenicola</name>
    <dbReference type="NCBI Taxonomy" id="1536901"/>
    <lineage>
        <taxon>Bacteria</taxon>
        <taxon>Pseudomonadati</taxon>
        <taxon>Planctomycetota</taxon>
        <taxon>Planctomycetia</taxon>
        <taxon>Pirellulales</taxon>
        <taxon>Pirellulaceae</taxon>
        <taxon>Novipirellula</taxon>
    </lineage>
</organism>
<keyword evidence="1" id="KW-0732">Signal</keyword>
<keyword evidence="3" id="KW-1185">Reference proteome</keyword>
<comment type="caution">
    <text evidence="2">The sequence shown here is derived from an EMBL/GenBank/DDBJ whole genome shotgun (WGS) entry which is preliminary data.</text>
</comment>
<reference evidence="2 3" key="1">
    <citation type="submission" date="2024-02" db="EMBL/GenBank/DDBJ databases">
        <title>Rhodopirellula caenicola NBRC 110016.</title>
        <authorList>
            <person name="Ichikawa N."/>
            <person name="Katano-Makiyama Y."/>
            <person name="Hidaka K."/>
        </authorList>
    </citation>
    <scope>NUCLEOTIDE SEQUENCE [LARGE SCALE GENOMIC DNA]</scope>
    <source>
        <strain evidence="2 3">NBRC 110016</strain>
    </source>
</reference>
<protein>
    <recommendedName>
        <fullName evidence="4">Thioredoxin domain-containing protein</fullName>
    </recommendedName>
</protein>
<dbReference type="EMBL" id="BAABRO010000005">
    <property type="protein sequence ID" value="GAA5507557.1"/>
    <property type="molecule type" value="Genomic_DNA"/>
</dbReference>
<evidence type="ECO:0000256" key="1">
    <source>
        <dbReference type="SAM" id="SignalP"/>
    </source>
</evidence>
<name>A0ABP9VQY8_9BACT</name>